<reference evidence="2 3" key="1">
    <citation type="submission" date="2020-05" db="EMBL/GenBank/DDBJ databases">
        <title>Genomic Encyclopedia of Type Strains, Phase IV (KMG-V): Genome sequencing to study the core and pangenomes of soil and plant-associated prokaryotes.</title>
        <authorList>
            <person name="Whitman W."/>
        </authorList>
    </citation>
    <scope>NUCLEOTIDE SEQUENCE [LARGE SCALE GENOMIC DNA]</scope>
    <source>
        <strain evidence="2 3">C29</strain>
    </source>
</reference>
<evidence type="ECO:0000313" key="2">
    <source>
        <dbReference type="EMBL" id="NRT57931.1"/>
    </source>
</evidence>
<accession>A0ABX2G6H1</accession>
<gene>
    <name evidence="2" type="ORF">HNQ01_003694</name>
</gene>
<dbReference type="InterPro" id="IPR049368">
    <property type="entry name" value="FkbO_Hyg5-like_N"/>
</dbReference>
<evidence type="ECO:0000259" key="1">
    <source>
        <dbReference type="Pfam" id="PF21168"/>
    </source>
</evidence>
<dbReference type="CDD" id="cd06153">
    <property type="entry name" value="YjgF_YER057c_UK114_like_5"/>
    <property type="match status" value="1"/>
</dbReference>
<dbReference type="Pfam" id="PF21168">
    <property type="entry name" value="FkbO_Hyg5-like_N"/>
    <property type="match status" value="1"/>
</dbReference>
<feature type="domain" description="Chorismatase FkbO/Hyg5-like N-terminal" evidence="1">
    <location>
        <begin position="29"/>
        <end position="154"/>
    </location>
</feature>
<dbReference type="EMBL" id="JABSNM010000021">
    <property type="protein sequence ID" value="NRT57931.1"/>
    <property type="molecule type" value="Genomic_DNA"/>
</dbReference>
<dbReference type="Gene3D" id="3.30.1330.40">
    <property type="entry name" value="RutC-like"/>
    <property type="match status" value="1"/>
</dbReference>
<evidence type="ECO:0000313" key="3">
    <source>
        <dbReference type="Proteomes" id="UP001516061"/>
    </source>
</evidence>
<dbReference type="RefSeq" id="WP_286180957.1">
    <property type="nucleotide sequence ID" value="NZ_JABSNM010000021.1"/>
</dbReference>
<organism evidence="2 3">
    <name type="scientific">Sphaerotilus uruguayifluvii</name>
    <dbReference type="NCBI Taxonomy" id="2735897"/>
    <lineage>
        <taxon>Bacteria</taxon>
        <taxon>Pseudomonadati</taxon>
        <taxon>Pseudomonadota</taxon>
        <taxon>Betaproteobacteria</taxon>
        <taxon>Burkholderiales</taxon>
        <taxon>Sphaerotilaceae</taxon>
        <taxon>Sphaerotilus</taxon>
    </lineage>
</organism>
<comment type="caution">
    <text evidence="2">The sequence shown here is derived from an EMBL/GenBank/DDBJ whole genome shotgun (WGS) entry which is preliminary data.</text>
</comment>
<dbReference type="InterPro" id="IPR006175">
    <property type="entry name" value="YjgF/YER057c/UK114"/>
</dbReference>
<dbReference type="InterPro" id="IPR035959">
    <property type="entry name" value="RutC-like_sf"/>
</dbReference>
<dbReference type="SUPFAM" id="SSF55298">
    <property type="entry name" value="YjgF-like"/>
    <property type="match status" value="1"/>
</dbReference>
<dbReference type="Proteomes" id="UP001516061">
    <property type="component" value="Unassembled WGS sequence"/>
</dbReference>
<proteinExistence type="predicted"/>
<sequence>MLAERGHFDDGRAAGAPRLLAGEPACAERWLSEAPAAARTEGRTGHVSWHDDGRWLHGSACIEVSGGARLREDTRALYADLFEVLRQRGDLHLLKVWNYLPHINAELDGLEVYRHFNIGRQQAFLDAGQRAFEGAPAACALGHHEGPLSVHFLAGRQAPRPIENPRQVSAYHYPSSYGPRSPTFSRAALVSLAPGEETLFISGTASIVGHRTLHAGDVGAQTAETLRNLEAVIASAHAQTSARFDLRTMDLTVYLRDPADRAAVEAVLAASLGADAPGLRGALWLHADICRTDLLVEIEAQGSAPT</sequence>
<keyword evidence="3" id="KW-1185">Reference proteome</keyword>
<dbReference type="Pfam" id="PF01042">
    <property type="entry name" value="Ribonuc_L-PSP"/>
    <property type="match status" value="1"/>
</dbReference>
<name>A0ABX2G6H1_9BURK</name>
<protein>
    <submittedName>
        <fullName evidence="2">Enamine deaminase RidA (YjgF/YER057c/UK114 family)</fullName>
    </submittedName>
</protein>